<organism evidence="2 3">
    <name type="scientific">Fluctibacter corallii</name>
    <dbReference type="NCBI Taxonomy" id="2984329"/>
    <lineage>
        <taxon>Bacteria</taxon>
        <taxon>Pseudomonadati</taxon>
        <taxon>Pseudomonadota</taxon>
        <taxon>Gammaproteobacteria</taxon>
        <taxon>Alteromonadales</taxon>
        <taxon>Alteromonadaceae</taxon>
        <taxon>Fluctibacter</taxon>
    </lineage>
</organism>
<reference evidence="2 3" key="1">
    <citation type="submission" date="2022-10" db="EMBL/GenBank/DDBJ databases">
        <title>Aestuariibacter sp. AA17 isolated from Montipora capitata coral fragment.</title>
        <authorList>
            <person name="Emsley S.A."/>
            <person name="Pfannmuller K.M."/>
            <person name="Loughran R.M."/>
            <person name="Shlafstein M."/>
            <person name="Papke E."/>
            <person name="Saw J.H."/>
            <person name="Ushijima B."/>
            <person name="Videau P."/>
        </authorList>
    </citation>
    <scope>NUCLEOTIDE SEQUENCE [LARGE SCALE GENOMIC DNA]</scope>
    <source>
        <strain evidence="2 3">AA17</strain>
    </source>
</reference>
<dbReference type="Proteomes" id="UP001652504">
    <property type="component" value="Unassembled WGS sequence"/>
</dbReference>
<name>A0ABT3A425_9ALTE</name>
<evidence type="ECO:0000313" key="2">
    <source>
        <dbReference type="EMBL" id="MCV2883446.1"/>
    </source>
</evidence>
<feature type="signal peptide" evidence="1">
    <location>
        <begin position="1"/>
        <end position="18"/>
    </location>
</feature>
<comment type="caution">
    <text evidence="2">The sequence shown here is derived from an EMBL/GenBank/DDBJ whole genome shotgun (WGS) entry which is preliminary data.</text>
</comment>
<protein>
    <recommendedName>
        <fullName evidence="4">Bacterial extracellular solute-binding proteins, family 3</fullName>
    </recommendedName>
</protein>
<evidence type="ECO:0000256" key="1">
    <source>
        <dbReference type="SAM" id="SignalP"/>
    </source>
</evidence>
<dbReference type="SUPFAM" id="SSF53850">
    <property type="entry name" value="Periplasmic binding protein-like II"/>
    <property type="match status" value="1"/>
</dbReference>
<feature type="chain" id="PRO_5046114100" description="Bacterial extracellular solute-binding proteins, family 3" evidence="1">
    <location>
        <begin position="19"/>
        <end position="300"/>
    </location>
</feature>
<accession>A0ABT3A425</accession>
<dbReference type="RefSeq" id="WP_263710646.1">
    <property type="nucleotide sequence ID" value="NZ_JAOWKX010000001.1"/>
</dbReference>
<evidence type="ECO:0000313" key="3">
    <source>
        <dbReference type="Proteomes" id="UP001652504"/>
    </source>
</evidence>
<evidence type="ECO:0008006" key="4">
    <source>
        <dbReference type="Google" id="ProtNLM"/>
    </source>
</evidence>
<sequence length="300" mass="34949">MRLFVCGLFALAFFSVSADSRTIVKFVDKTEAVDPQKDYYIEVLRLALEKSRDSHGDYVLQPVAVPMLQNRQLQSLHLGMIDVVWTMTSQDREDRFTAVKIPLLRGLMGYRVSMILKESQPIFDKITTTEGFKRRLALQGHDWPDMEILTHNGYRVRGSSTHENFFAMLLRPDIQHIPRNILEGYYECENLNRNVFSLEAKHLLVYPTAIYFFTSPRSPELAERLYVGLKNAQRDGSFDALFLNYPMHKPVFDSDPIKGRLVHCLENPLLPEDFPIDDRQLWMDAVDKRYAVCDFHKKRQ</sequence>
<keyword evidence="3" id="KW-1185">Reference proteome</keyword>
<proteinExistence type="predicted"/>
<keyword evidence="1" id="KW-0732">Signal</keyword>
<gene>
    <name evidence="2" type="ORF">OE749_01880</name>
</gene>
<dbReference type="EMBL" id="JAOWKX010000001">
    <property type="protein sequence ID" value="MCV2883446.1"/>
    <property type="molecule type" value="Genomic_DNA"/>
</dbReference>